<comment type="caution">
    <text evidence="2">The sequence shown here is derived from an EMBL/GenBank/DDBJ whole genome shotgun (WGS) entry which is preliminary data.</text>
</comment>
<organism evidence="2 3">
    <name type="scientific">Afipia massiliensis</name>
    <dbReference type="NCBI Taxonomy" id="211460"/>
    <lineage>
        <taxon>Bacteria</taxon>
        <taxon>Pseudomonadati</taxon>
        <taxon>Pseudomonadota</taxon>
        <taxon>Alphaproteobacteria</taxon>
        <taxon>Hyphomicrobiales</taxon>
        <taxon>Nitrobacteraceae</taxon>
        <taxon>Afipia</taxon>
    </lineage>
</organism>
<evidence type="ECO:0000313" key="3">
    <source>
        <dbReference type="Proteomes" id="UP000521227"/>
    </source>
</evidence>
<feature type="region of interest" description="Disordered" evidence="1">
    <location>
        <begin position="23"/>
        <end position="45"/>
    </location>
</feature>
<name>A0A840N643_9BRAD</name>
<dbReference type="EMBL" id="JACHIJ010000006">
    <property type="protein sequence ID" value="MBB5054054.1"/>
    <property type="molecule type" value="Genomic_DNA"/>
</dbReference>
<reference evidence="2 3" key="1">
    <citation type="submission" date="2020-08" db="EMBL/GenBank/DDBJ databases">
        <title>Genomic Encyclopedia of Type Strains, Phase IV (KMG-IV): sequencing the most valuable type-strain genomes for metagenomic binning, comparative biology and taxonomic classification.</title>
        <authorList>
            <person name="Goeker M."/>
        </authorList>
    </citation>
    <scope>NUCLEOTIDE SEQUENCE [LARGE SCALE GENOMIC DNA]</scope>
    <source>
        <strain evidence="2 3">DSM 17498</strain>
    </source>
</reference>
<evidence type="ECO:0000313" key="2">
    <source>
        <dbReference type="EMBL" id="MBB5054054.1"/>
    </source>
</evidence>
<dbReference type="AlphaFoldDB" id="A0A840N643"/>
<evidence type="ECO:0000256" key="1">
    <source>
        <dbReference type="SAM" id="MobiDB-lite"/>
    </source>
</evidence>
<dbReference type="Proteomes" id="UP000521227">
    <property type="component" value="Unassembled WGS sequence"/>
</dbReference>
<feature type="compositionally biased region" description="Basic and acidic residues" evidence="1">
    <location>
        <begin position="28"/>
        <end position="39"/>
    </location>
</feature>
<protein>
    <submittedName>
        <fullName evidence="2">Phage tail tape-measure protein</fullName>
    </submittedName>
</protein>
<accession>A0A840N643</accession>
<proteinExistence type="predicted"/>
<sequence>MLLPGIGGAIGGMLGGYAGGMVDQQNGEADRLRRPDQDLRAPSSSYGSVIPTLYGKSRLTAPAPGKMQTYLDMCAKLGPQWTASSQLNDSRASQIQRSYWLSPFGETKPL</sequence>
<gene>
    <name evidence="2" type="ORF">HNQ36_004056</name>
</gene>